<sequence>MQMNKPTLKRDDPCYSNFQKKDDQGKITEISIYKNLLDTNGKFNGRIFLQGEAGTGKTTFVAKLVLDWCKVSHSSYKVSHSSYNYDVDETDFKDFASLERCSFVFLVTLRDSIDEREVPKMIKEKNIDMLYSDIDRDKAYKLLQRIMEKKICLVIQDGLDEWRDTKGKLILPLMVECHNKCTLLITTRPWKLADERIRDSQIDGLYLLDGVIDVFTLSRKVMGYLVPEESHLHECFEQYVKSKQLEELLSKPILLKIIVSLWAANTCVEGSMCKMYSILLDGLLKKVSDEVSFFPNAPVLCFQNTRYVKQNIDHVDAISKLAFTLLFSLEKELSFVFTDREIARYGFEPHRTFSLTSGLLTERKHSAVVITSSTFSFVHKSMQEFLAAFYIVRNKHVIDDVISKYLDNFPEDMFSISQTFVFVCGLDNEASYALSCVMDDRVTTADFYEYPELIISGYIEAMANNIDGDLFKLKISEIDFDMSLEPLNIEDCFHSCSGAACITAMQKCHCLESLLKLNKGNLRRLDISDGVYVTEISDQLLSTVNLQDILLSSADCLEHLDITFTNIVLSSLTSTKKIIFQE</sequence>
<dbReference type="AlphaFoldDB" id="A0A9D4MFP7"/>
<protein>
    <recommendedName>
        <fullName evidence="1">NACHT domain-containing protein</fullName>
    </recommendedName>
</protein>
<keyword evidence="3" id="KW-1185">Reference proteome</keyword>
<dbReference type="Pfam" id="PF05729">
    <property type="entry name" value="NACHT"/>
    <property type="match status" value="1"/>
</dbReference>
<evidence type="ECO:0000313" key="3">
    <source>
        <dbReference type="Proteomes" id="UP000828390"/>
    </source>
</evidence>
<dbReference type="SUPFAM" id="SSF52540">
    <property type="entry name" value="P-loop containing nucleoside triphosphate hydrolases"/>
    <property type="match status" value="1"/>
</dbReference>
<gene>
    <name evidence="2" type="ORF">DPMN_038656</name>
</gene>
<dbReference type="EMBL" id="JAIWYP010000002">
    <property type="protein sequence ID" value="KAH3875391.1"/>
    <property type="molecule type" value="Genomic_DNA"/>
</dbReference>
<proteinExistence type="predicted"/>
<accession>A0A9D4MFP7</accession>
<dbReference type="InterPro" id="IPR007111">
    <property type="entry name" value="NACHT_NTPase"/>
</dbReference>
<feature type="domain" description="NACHT" evidence="1">
    <location>
        <begin position="47"/>
        <end position="194"/>
    </location>
</feature>
<reference evidence="2" key="1">
    <citation type="journal article" date="2019" name="bioRxiv">
        <title>The Genome of the Zebra Mussel, Dreissena polymorpha: A Resource for Invasive Species Research.</title>
        <authorList>
            <person name="McCartney M.A."/>
            <person name="Auch B."/>
            <person name="Kono T."/>
            <person name="Mallez S."/>
            <person name="Zhang Y."/>
            <person name="Obille A."/>
            <person name="Becker A."/>
            <person name="Abrahante J.E."/>
            <person name="Garbe J."/>
            <person name="Badalamenti J.P."/>
            <person name="Herman A."/>
            <person name="Mangelson H."/>
            <person name="Liachko I."/>
            <person name="Sullivan S."/>
            <person name="Sone E.D."/>
            <person name="Koren S."/>
            <person name="Silverstein K.A.T."/>
            <person name="Beckman K.B."/>
            <person name="Gohl D.M."/>
        </authorList>
    </citation>
    <scope>NUCLEOTIDE SEQUENCE</scope>
    <source>
        <strain evidence="2">Duluth1</strain>
        <tissue evidence="2">Whole animal</tissue>
    </source>
</reference>
<dbReference type="InterPro" id="IPR027417">
    <property type="entry name" value="P-loop_NTPase"/>
</dbReference>
<evidence type="ECO:0000313" key="2">
    <source>
        <dbReference type="EMBL" id="KAH3875391.1"/>
    </source>
</evidence>
<evidence type="ECO:0000259" key="1">
    <source>
        <dbReference type="Pfam" id="PF05729"/>
    </source>
</evidence>
<dbReference type="PANTHER" id="PTHR46312">
    <property type="entry name" value="NACHT DOMAIN-CONTAINING PROTEIN"/>
    <property type="match status" value="1"/>
</dbReference>
<dbReference type="Proteomes" id="UP000828390">
    <property type="component" value="Unassembled WGS sequence"/>
</dbReference>
<dbReference type="PANTHER" id="PTHR46312:SF2">
    <property type="entry name" value="NUCLEOTIDE-BINDING OLIGOMERIZATION DOMAIN-CONTAINING PROTEIN 2-LIKE"/>
    <property type="match status" value="1"/>
</dbReference>
<name>A0A9D4MFP7_DREPO</name>
<organism evidence="2 3">
    <name type="scientific">Dreissena polymorpha</name>
    <name type="common">Zebra mussel</name>
    <name type="synonym">Mytilus polymorpha</name>
    <dbReference type="NCBI Taxonomy" id="45954"/>
    <lineage>
        <taxon>Eukaryota</taxon>
        <taxon>Metazoa</taxon>
        <taxon>Spiralia</taxon>
        <taxon>Lophotrochozoa</taxon>
        <taxon>Mollusca</taxon>
        <taxon>Bivalvia</taxon>
        <taxon>Autobranchia</taxon>
        <taxon>Heteroconchia</taxon>
        <taxon>Euheterodonta</taxon>
        <taxon>Imparidentia</taxon>
        <taxon>Neoheterodontei</taxon>
        <taxon>Myida</taxon>
        <taxon>Dreissenoidea</taxon>
        <taxon>Dreissenidae</taxon>
        <taxon>Dreissena</taxon>
    </lineage>
</organism>
<comment type="caution">
    <text evidence="2">The sequence shown here is derived from an EMBL/GenBank/DDBJ whole genome shotgun (WGS) entry which is preliminary data.</text>
</comment>
<dbReference type="Gene3D" id="3.40.50.300">
    <property type="entry name" value="P-loop containing nucleotide triphosphate hydrolases"/>
    <property type="match status" value="1"/>
</dbReference>
<reference evidence="2" key="2">
    <citation type="submission" date="2020-11" db="EMBL/GenBank/DDBJ databases">
        <authorList>
            <person name="McCartney M.A."/>
            <person name="Auch B."/>
            <person name="Kono T."/>
            <person name="Mallez S."/>
            <person name="Becker A."/>
            <person name="Gohl D.M."/>
            <person name="Silverstein K.A.T."/>
            <person name="Koren S."/>
            <person name="Bechman K.B."/>
            <person name="Herman A."/>
            <person name="Abrahante J.E."/>
            <person name="Garbe J."/>
        </authorList>
    </citation>
    <scope>NUCLEOTIDE SEQUENCE</scope>
    <source>
        <strain evidence="2">Duluth1</strain>
        <tissue evidence="2">Whole animal</tissue>
    </source>
</reference>